<dbReference type="GO" id="GO:0006406">
    <property type="term" value="P:mRNA export from nucleus"/>
    <property type="evidence" value="ECO:0007669"/>
    <property type="project" value="TreeGrafter"/>
</dbReference>
<dbReference type="PANTHER" id="PTHR13265">
    <property type="entry name" value="THO COMPLEX SUBUNIT 1"/>
    <property type="match status" value="1"/>
</dbReference>
<accession>A0A2M4AGE0</accession>
<dbReference type="GO" id="GO:0007165">
    <property type="term" value="P:signal transduction"/>
    <property type="evidence" value="ECO:0007669"/>
    <property type="project" value="InterPro"/>
</dbReference>
<dbReference type="SUPFAM" id="SSF47986">
    <property type="entry name" value="DEATH domain"/>
    <property type="match status" value="1"/>
</dbReference>
<feature type="region of interest" description="Disordered" evidence="1">
    <location>
        <begin position="416"/>
        <end position="459"/>
    </location>
</feature>
<dbReference type="Gene3D" id="1.10.533.10">
    <property type="entry name" value="Death Domain, Fas"/>
    <property type="match status" value="1"/>
</dbReference>
<dbReference type="CDD" id="cd01670">
    <property type="entry name" value="Death"/>
    <property type="match status" value="1"/>
</dbReference>
<dbReference type="EMBL" id="GGFK01006518">
    <property type="protein sequence ID" value="MBW39839.1"/>
    <property type="molecule type" value="Transcribed_RNA"/>
</dbReference>
<dbReference type="InterPro" id="IPR000488">
    <property type="entry name" value="Death_dom"/>
</dbReference>
<dbReference type="AlphaFoldDB" id="A0A2M4AGE0"/>
<evidence type="ECO:0000256" key="1">
    <source>
        <dbReference type="SAM" id="MobiDB-lite"/>
    </source>
</evidence>
<feature type="domain" description="Death" evidence="2">
    <location>
        <begin position="620"/>
        <end position="702"/>
    </location>
</feature>
<feature type="compositionally biased region" description="Low complexity" evidence="1">
    <location>
        <begin position="416"/>
        <end position="446"/>
    </location>
</feature>
<proteinExistence type="predicted"/>
<dbReference type="SMART" id="SM00005">
    <property type="entry name" value="DEATH"/>
    <property type="match status" value="1"/>
</dbReference>
<dbReference type="FunFam" id="1.10.533.10:FF:000109">
    <property type="entry name" value="GG10810"/>
    <property type="match status" value="1"/>
</dbReference>
<organism evidence="3">
    <name type="scientific">Anopheles triannulatus</name>
    <dbReference type="NCBI Taxonomy" id="58253"/>
    <lineage>
        <taxon>Eukaryota</taxon>
        <taxon>Metazoa</taxon>
        <taxon>Ecdysozoa</taxon>
        <taxon>Arthropoda</taxon>
        <taxon>Hexapoda</taxon>
        <taxon>Insecta</taxon>
        <taxon>Pterygota</taxon>
        <taxon>Neoptera</taxon>
        <taxon>Endopterygota</taxon>
        <taxon>Diptera</taxon>
        <taxon>Nematocera</taxon>
        <taxon>Culicoidea</taxon>
        <taxon>Culicidae</taxon>
        <taxon>Anophelinae</taxon>
        <taxon>Anopheles</taxon>
    </lineage>
</organism>
<dbReference type="GO" id="GO:0000445">
    <property type="term" value="C:THO complex part of transcription export complex"/>
    <property type="evidence" value="ECO:0007669"/>
    <property type="project" value="TreeGrafter"/>
</dbReference>
<name>A0A2M4AGE0_9DIPT</name>
<dbReference type="Pfam" id="PF11957">
    <property type="entry name" value="efThoc1"/>
    <property type="match status" value="1"/>
</dbReference>
<evidence type="ECO:0000313" key="3">
    <source>
        <dbReference type="EMBL" id="MBW39839.1"/>
    </source>
</evidence>
<dbReference type="Pfam" id="PF00531">
    <property type="entry name" value="Death"/>
    <property type="match status" value="1"/>
</dbReference>
<reference evidence="3" key="1">
    <citation type="submission" date="2018-01" db="EMBL/GenBank/DDBJ databases">
        <title>An insight into the sialome of Amazonian anophelines.</title>
        <authorList>
            <person name="Ribeiro J.M."/>
            <person name="Scarpassa V."/>
            <person name="Calvo E."/>
        </authorList>
    </citation>
    <scope>NUCLEOTIDE SEQUENCE</scope>
    <source>
        <tissue evidence="3">Salivary glands</tissue>
    </source>
</reference>
<dbReference type="PANTHER" id="PTHR13265:SF0">
    <property type="entry name" value="HPR1"/>
    <property type="match status" value="1"/>
</dbReference>
<evidence type="ECO:0000259" key="2">
    <source>
        <dbReference type="PROSITE" id="PS50017"/>
    </source>
</evidence>
<dbReference type="InterPro" id="IPR011029">
    <property type="entry name" value="DEATH-like_dom_sf"/>
</dbReference>
<protein>
    <submittedName>
        <fullName evidence="3">Putative nuclear matrix protein</fullName>
    </submittedName>
</protein>
<sequence length="714" mass="80179">MSSSNFLVLLETFTESLKRAFKANDIELLKADYDAVRASDKKTALHQAFRDMLLTQTEDIPAIEAFINFAVASCRKDMTMATMPVVLLGDCFDAVTLDRAEQIFTYVENNVATWKEEFFFTACKHNLLRMCNDLLRRLSRSQNTVFCGRILLFLAKFFPFSERSGLNIISEFNLENITEYGMEGNETTLDQLTGGNGATDDAEGIEDTEENKLKIDYNLYCKFWALQDFFRNPNQCYNKVQWKTFATHAGSVLAAFSSFKLEEHRPTASAKQTDGGTSSADCPPMDVEQIREAGHFFAKFLTNPKLLSLQLSDSNFRRSVLVQFLILFQYLNSTVKFKADAHVLTQAQSDWLKETETLVYRLLEESPPNGKKFAETVRHMLTREELWNSWKNEGCKEFKRPEAVLDDVAPVSGTATTAATGTGAGTAAQSVGSSSSTTSSSTGASGRPPAKRPRRPLGDLIRDATRQGKFFMGNPEITRLWNVCPDNLQACKGTDRNFLPSLETYLENPKEKQDPSFEWRALRLLARQSPHFFTLFNAPSYKVSDYLESVRKKIQKDKLDVKLESAMQDAEAATASVEQTEAEGEGLVGDEEHEQMDSELLKTDQLTPEDKNTHKTLSVSKEQLAELAPSIGKDWKKLATKLGYSADEIQYFESENGTITEQCCHLLTLWFDDDMDASLDNLAYILEGLELVAAADAVKQMIALLSDKVEEVSE</sequence>
<dbReference type="PROSITE" id="PS50017">
    <property type="entry name" value="DEATH_DOMAIN"/>
    <property type="match status" value="1"/>
</dbReference>
<dbReference type="InterPro" id="IPR021861">
    <property type="entry name" value="THO_THOC1"/>
</dbReference>